<gene>
    <name evidence="4" type="ORF">FB556_0997</name>
</gene>
<comment type="caution">
    <text evidence="4">The sequence shown here is derived from an EMBL/GenBank/DDBJ whole genome shotgun (WGS) entry which is preliminary data.</text>
</comment>
<dbReference type="InterPro" id="IPR003615">
    <property type="entry name" value="HNH_nuc"/>
</dbReference>
<keyword evidence="5" id="KW-1185">Reference proteome</keyword>
<dbReference type="GO" id="GO:0004519">
    <property type="term" value="F:endonuclease activity"/>
    <property type="evidence" value="ECO:0007669"/>
    <property type="project" value="UniProtKB-KW"/>
</dbReference>
<dbReference type="CDD" id="cd00085">
    <property type="entry name" value="HNHc"/>
    <property type="match status" value="1"/>
</dbReference>
<keyword evidence="4" id="KW-0540">Nuclease</keyword>
<dbReference type="Pfam" id="PF01844">
    <property type="entry name" value="HNH"/>
    <property type="match status" value="1"/>
</dbReference>
<dbReference type="EMBL" id="VFOU01000002">
    <property type="protein sequence ID" value="TQL72352.1"/>
    <property type="molecule type" value="Genomic_DNA"/>
</dbReference>
<dbReference type="RefSeq" id="WP_141865407.1">
    <property type="nucleotide sequence ID" value="NZ_BAABAN010000006.1"/>
</dbReference>
<feature type="region of interest" description="Disordered" evidence="2">
    <location>
        <begin position="411"/>
        <end position="466"/>
    </location>
</feature>
<reference evidence="4 5" key="1">
    <citation type="submission" date="2019-06" db="EMBL/GenBank/DDBJ databases">
        <title>Sequencing the genomes of 1000 actinobacteria strains.</title>
        <authorList>
            <person name="Klenk H.-P."/>
        </authorList>
    </citation>
    <scope>NUCLEOTIDE SEQUENCE [LARGE SCALE GENOMIC DNA]</scope>
    <source>
        <strain evidence="4 5">DSM 24083</strain>
    </source>
</reference>
<evidence type="ECO:0000259" key="3">
    <source>
        <dbReference type="SMART" id="SM00507"/>
    </source>
</evidence>
<name>A0A543AIE7_9MICC</name>
<dbReference type="GO" id="GO:0003676">
    <property type="term" value="F:nucleic acid binding"/>
    <property type="evidence" value="ECO:0007669"/>
    <property type="project" value="InterPro"/>
</dbReference>
<proteinExistence type="inferred from homology"/>
<feature type="domain" description="HNH nuclease" evidence="3">
    <location>
        <begin position="331"/>
        <end position="381"/>
    </location>
</feature>
<evidence type="ECO:0000313" key="4">
    <source>
        <dbReference type="EMBL" id="TQL72352.1"/>
    </source>
</evidence>
<evidence type="ECO:0000256" key="2">
    <source>
        <dbReference type="SAM" id="MobiDB-lite"/>
    </source>
</evidence>
<dbReference type="Proteomes" id="UP000319746">
    <property type="component" value="Unassembled WGS sequence"/>
</dbReference>
<dbReference type="InterPro" id="IPR002711">
    <property type="entry name" value="HNH"/>
</dbReference>
<dbReference type="Pfam" id="PF02720">
    <property type="entry name" value="DUF222"/>
    <property type="match status" value="1"/>
</dbReference>
<dbReference type="SMART" id="SM00507">
    <property type="entry name" value="HNHc"/>
    <property type="match status" value="1"/>
</dbReference>
<protein>
    <submittedName>
        <fullName evidence="4">HNH endonuclease</fullName>
    </submittedName>
</protein>
<keyword evidence="4" id="KW-0255">Endonuclease</keyword>
<accession>A0A543AIE7</accession>
<evidence type="ECO:0000256" key="1">
    <source>
        <dbReference type="ARBA" id="ARBA00023450"/>
    </source>
</evidence>
<keyword evidence="4" id="KW-0378">Hydrolase</keyword>
<dbReference type="OrthoDB" id="5197219at2"/>
<organism evidence="4 5">
    <name type="scientific">Enteractinococcus coprophilus</name>
    <dbReference type="NCBI Taxonomy" id="1027633"/>
    <lineage>
        <taxon>Bacteria</taxon>
        <taxon>Bacillati</taxon>
        <taxon>Actinomycetota</taxon>
        <taxon>Actinomycetes</taxon>
        <taxon>Micrococcales</taxon>
        <taxon>Micrococcaceae</taxon>
    </lineage>
</organism>
<dbReference type="AlphaFoldDB" id="A0A543AIE7"/>
<dbReference type="Gene3D" id="1.10.30.50">
    <property type="match status" value="1"/>
</dbReference>
<sequence length="466" mass="50608">MTTTTAPGLKTLAELPEVLSLLAPAETQAGNIDQIEFYERIKAAAEAGQARATAKLAEQRHDQEKAQGIPKSKRCKGLGAEIGLARKESPARGKQRLELARVLVENLPRTYQALCDGQIREEHAQAMANEISALPARHQREIDDILSDRLGAIGPRQLANEARAQVQRLDPQGAAKRLRDAEAERRVGIRPAAKGLSQLVAIGPTPQIAALCDTLRQEANSALSTGTTKDHRGESRTRDQLMFDMLIERGTGQAAAPAVPVEVMLVMTPDTLFAQGGTPAWLTGHGPIPAAVARDWLSQKDVSVLLRRLFTNPEANQVVGLESRARGFRSNLRKLILLRDNICRTPYCEAPIQDVDHITPRRDGGATAWENASGLCAACNQTKENRGWRHTGDSQGMQITTPTGHVYTVASQPVLPGRDPRPRTPRRPSSGQHDKEPADNPPQIPRAGGSQRCPEAGLFSTDKPTL</sequence>
<comment type="similarity">
    <text evidence="1">Belongs to the Rv1128c/1148c/1588c/1702c/1945/3466 family.</text>
</comment>
<dbReference type="GO" id="GO:0008270">
    <property type="term" value="F:zinc ion binding"/>
    <property type="evidence" value="ECO:0007669"/>
    <property type="project" value="InterPro"/>
</dbReference>
<dbReference type="InterPro" id="IPR003870">
    <property type="entry name" value="DUF222"/>
</dbReference>
<evidence type="ECO:0000313" key="5">
    <source>
        <dbReference type="Proteomes" id="UP000319746"/>
    </source>
</evidence>